<keyword evidence="2" id="KW-1185">Reference proteome</keyword>
<evidence type="ECO:0000313" key="1">
    <source>
        <dbReference type="EMBL" id="KAH6948042.1"/>
    </source>
</evidence>
<organism evidence="1 2">
    <name type="scientific">Hyalomma asiaticum</name>
    <name type="common">Tick</name>
    <dbReference type="NCBI Taxonomy" id="266040"/>
    <lineage>
        <taxon>Eukaryota</taxon>
        <taxon>Metazoa</taxon>
        <taxon>Ecdysozoa</taxon>
        <taxon>Arthropoda</taxon>
        <taxon>Chelicerata</taxon>
        <taxon>Arachnida</taxon>
        <taxon>Acari</taxon>
        <taxon>Parasitiformes</taxon>
        <taxon>Ixodida</taxon>
        <taxon>Ixodoidea</taxon>
        <taxon>Ixodidae</taxon>
        <taxon>Hyalomminae</taxon>
        <taxon>Hyalomma</taxon>
    </lineage>
</organism>
<sequence length="556" mass="62597">MDAYGAFTYRPVCEWVMCFENRIPYNAVPGGEDSGETIYIGRAVHNGEVIPGKVVPSHSCCYVAYEGAEHSHRDYQALISDGTPFAWAPASDGALPTGAVQGGVCASGEPLYIGRTYHEGTLTIGKVQPSRRCLSIPYGGEEHCYSDYEVLVVQTLLLSARQLSAESVVALTSSNFDEHIGKYELVFLNFYADWCRFSQILAPVFEEAAKNVHEHTKDQATKVLFAKVDCDRETSIAARHRITKYPTLKLVRNGAVMKREYRGQRSADAMKNYILDLLKDQVKEVPHEAESQHVEEKKPALLGYFAGKETEAYGTFRRVAFDLRDDCNFYFVARPQGDNATATTDYIHFKPPRAKFGERHETYPSLPHLYDELKKWAGEKCIPLVREITFENAEELTEEGLPFLILFHHPDDKESVEEFTKAVHEQLQNDKHTINPLIADGLKFAHPLQHLGKTVKDLPLIAIDSFRHMYRFPDFAHLKIPGKLKAFVEDLYSGKLHREFHYGPDPTVGGAETEPQVPAASVMISLQGLRYIVPRHHVSLAEPLSSNLFHCPSNLI</sequence>
<evidence type="ECO:0000313" key="2">
    <source>
        <dbReference type="Proteomes" id="UP000821845"/>
    </source>
</evidence>
<protein>
    <submittedName>
        <fullName evidence="1">Uncharacterized protein</fullName>
    </submittedName>
</protein>
<dbReference type="EMBL" id="CM023481">
    <property type="protein sequence ID" value="KAH6948042.1"/>
    <property type="molecule type" value="Genomic_DNA"/>
</dbReference>
<reference evidence="1" key="1">
    <citation type="submission" date="2020-05" db="EMBL/GenBank/DDBJ databases">
        <title>Large-scale comparative analyses of tick genomes elucidate their genetic diversity and vector capacities.</title>
        <authorList>
            <person name="Jia N."/>
            <person name="Wang J."/>
            <person name="Shi W."/>
            <person name="Du L."/>
            <person name="Sun Y."/>
            <person name="Zhan W."/>
            <person name="Jiang J."/>
            <person name="Wang Q."/>
            <person name="Zhang B."/>
            <person name="Ji P."/>
            <person name="Sakyi L.B."/>
            <person name="Cui X."/>
            <person name="Yuan T."/>
            <person name="Jiang B."/>
            <person name="Yang W."/>
            <person name="Lam T.T.-Y."/>
            <person name="Chang Q."/>
            <person name="Ding S."/>
            <person name="Wang X."/>
            <person name="Zhu J."/>
            <person name="Ruan X."/>
            <person name="Zhao L."/>
            <person name="Wei J."/>
            <person name="Que T."/>
            <person name="Du C."/>
            <person name="Cheng J."/>
            <person name="Dai P."/>
            <person name="Han X."/>
            <person name="Huang E."/>
            <person name="Gao Y."/>
            <person name="Liu J."/>
            <person name="Shao H."/>
            <person name="Ye R."/>
            <person name="Li L."/>
            <person name="Wei W."/>
            <person name="Wang X."/>
            <person name="Wang C."/>
            <person name="Yang T."/>
            <person name="Huo Q."/>
            <person name="Li W."/>
            <person name="Guo W."/>
            <person name="Chen H."/>
            <person name="Zhou L."/>
            <person name="Ni X."/>
            <person name="Tian J."/>
            <person name="Zhou Y."/>
            <person name="Sheng Y."/>
            <person name="Liu T."/>
            <person name="Pan Y."/>
            <person name="Xia L."/>
            <person name="Li J."/>
            <person name="Zhao F."/>
            <person name="Cao W."/>
        </authorList>
    </citation>
    <scope>NUCLEOTIDE SEQUENCE</scope>
    <source>
        <strain evidence="1">Hyas-2018</strain>
    </source>
</reference>
<gene>
    <name evidence="1" type="ORF">HPB50_022611</name>
</gene>
<comment type="caution">
    <text evidence="1">The sequence shown here is derived from an EMBL/GenBank/DDBJ whole genome shotgun (WGS) entry which is preliminary data.</text>
</comment>
<proteinExistence type="predicted"/>
<dbReference type="Proteomes" id="UP000821845">
    <property type="component" value="Chromosome 1"/>
</dbReference>
<name>A0ACB7TNY3_HYAAI</name>
<accession>A0ACB7TNY3</accession>